<dbReference type="InterPro" id="IPR036397">
    <property type="entry name" value="RNaseH_sf"/>
</dbReference>
<dbReference type="AlphaFoldDB" id="A0A438FK04"/>
<evidence type="ECO:0000313" key="1">
    <source>
        <dbReference type="EMBL" id="RVW59840.1"/>
    </source>
</evidence>
<sequence length="89" mass="10399">MVETSRDWLEKLPFALWAYWTSFRTSTGATPYFLVYGMEVVLPVEIEMGSLRVALEQQILEANWAQAQLDQLNLLDERRLRAVDHVHAY</sequence>
<dbReference type="EMBL" id="QGNW01000876">
    <property type="protein sequence ID" value="RVW59840.1"/>
    <property type="molecule type" value="Genomic_DNA"/>
</dbReference>
<organism evidence="1 2">
    <name type="scientific">Vitis vinifera</name>
    <name type="common">Grape</name>
    <dbReference type="NCBI Taxonomy" id="29760"/>
    <lineage>
        <taxon>Eukaryota</taxon>
        <taxon>Viridiplantae</taxon>
        <taxon>Streptophyta</taxon>
        <taxon>Embryophyta</taxon>
        <taxon>Tracheophyta</taxon>
        <taxon>Spermatophyta</taxon>
        <taxon>Magnoliopsida</taxon>
        <taxon>eudicotyledons</taxon>
        <taxon>Gunneridae</taxon>
        <taxon>Pentapetalae</taxon>
        <taxon>rosids</taxon>
        <taxon>Vitales</taxon>
        <taxon>Vitaceae</taxon>
        <taxon>Viteae</taxon>
        <taxon>Vitis</taxon>
    </lineage>
</organism>
<dbReference type="Gene3D" id="3.30.420.10">
    <property type="entry name" value="Ribonuclease H-like superfamily/Ribonuclease H"/>
    <property type="match status" value="1"/>
</dbReference>
<dbReference type="SUPFAM" id="SSF53098">
    <property type="entry name" value="Ribonuclease H-like"/>
    <property type="match status" value="1"/>
</dbReference>
<dbReference type="InterPro" id="IPR012337">
    <property type="entry name" value="RNaseH-like_sf"/>
</dbReference>
<dbReference type="GO" id="GO:0003676">
    <property type="term" value="F:nucleic acid binding"/>
    <property type="evidence" value="ECO:0007669"/>
    <property type="project" value="InterPro"/>
</dbReference>
<name>A0A438FK04_VITVI</name>
<gene>
    <name evidence="1" type="ORF">CK203_098453</name>
</gene>
<evidence type="ECO:0000313" key="2">
    <source>
        <dbReference type="Proteomes" id="UP000288805"/>
    </source>
</evidence>
<dbReference type="PANTHER" id="PTHR48475:SF1">
    <property type="entry name" value="RNASE H TYPE-1 DOMAIN-CONTAINING PROTEIN"/>
    <property type="match status" value="1"/>
</dbReference>
<dbReference type="PANTHER" id="PTHR48475">
    <property type="entry name" value="RIBONUCLEASE H"/>
    <property type="match status" value="1"/>
</dbReference>
<dbReference type="Proteomes" id="UP000288805">
    <property type="component" value="Unassembled WGS sequence"/>
</dbReference>
<protein>
    <submittedName>
        <fullName evidence="1">Uncharacterized protein</fullName>
    </submittedName>
</protein>
<comment type="caution">
    <text evidence="1">The sequence shown here is derived from an EMBL/GenBank/DDBJ whole genome shotgun (WGS) entry which is preliminary data.</text>
</comment>
<proteinExistence type="predicted"/>
<reference evidence="1 2" key="1">
    <citation type="journal article" date="2018" name="PLoS Genet.">
        <title>Population sequencing reveals clonal diversity and ancestral inbreeding in the grapevine cultivar Chardonnay.</title>
        <authorList>
            <person name="Roach M.J."/>
            <person name="Johnson D.L."/>
            <person name="Bohlmann J."/>
            <person name="van Vuuren H.J."/>
            <person name="Jones S.J."/>
            <person name="Pretorius I.S."/>
            <person name="Schmidt S.A."/>
            <person name="Borneman A.R."/>
        </authorList>
    </citation>
    <scope>NUCLEOTIDE SEQUENCE [LARGE SCALE GENOMIC DNA]</scope>
    <source>
        <strain evidence="2">cv. Chardonnay</strain>
        <tissue evidence="1">Leaf</tissue>
    </source>
</reference>
<accession>A0A438FK04</accession>